<evidence type="ECO:0000256" key="1">
    <source>
        <dbReference type="SAM" id="Phobius"/>
    </source>
</evidence>
<evidence type="ECO:0000313" key="2">
    <source>
        <dbReference type="EMBL" id="VFJ14817.1"/>
    </source>
</evidence>
<protein>
    <submittedName>
        <fullName evidence="2">Uncharacterized protein</fullName>
    </submittedName>
</protein>
<dbReference type="AlphaFoldDB" id="A0A484IDJ6"/>
<evidence type="ECO:0000313" key="3">
    <source>
        <dbReference type="Proteomes" id="UP000294299"/>
    </source>
</evidence>
<dbReference type="KEGG" id="nfn:NFRAN_2495"/>
<dbReference type="RefSeq" id="WP_134484918.1">
    <property type="nucleotide sequence ID" value="NZ_LR216287.1"/>
</dbReference>
<dbReference type="GeneID" id="39421680"/>
<reference evidence="2 3" key="1">
    <citation type="submission" date="2019-02" db="EMBL/GenBank/DDBJ databases">
        <authorList>
            <person name="Lehtovirta-Morley E L."/>
        </authorList>
    </citation>
    <scope>NUCLEOTIDE SEQUENCE [LARGE SCALE GENOMIC DNA]</scope>
    <source>
        <strain evidence="2">NFRAN1</strain>
    </source>
</reference>
<feature type="transmembrane region" description="Helical" evidence="1">
    <location>
        <begin position="63"/>
        <end position="82"/>
    </location>
</feature>
<accession>A0A484IDJ6</accession>
<feature type="transmembrane region" description="Helical" evidence="1">
    <location>
        <begin position="21"/>
        <end position="43"/>
    </location>
</feature>
<keyword evidence="1" id="KW-0812">Transmembrane</keyword>
<name>A0A484IDJ6_9ARCH</name>
<organism evidence="2 3">
    <name type="scientific">Candidatus Nitrosocosmicus franklandianus</name>
    <dbReference type="NCBI Taxonomy" id="1798806"/>
    <lineage>
        <taxon>Archaea</taxon>
        <taxon>Nitrososphaerota</taxon>
        <taxon>Nitrososphaeria</taxon>
        <taxon>Nitrososphaerales</taxon>
        <taxon>Nitrososphaeraceae</taxon>
        <taxon>Candidatus Nitrosocosmicus</taxon>
    </lineage>
</organism>
<proteinExistence type="predicted"/>
<keyword evidence="3" id="KW-1185">Reference proteome</keyword>
<dbReference type="EMBL" id="LR216287">
    <property type="protein sequence ID" value="VFJ14817.1"/>
    <property type="molecule type" value="Genomic_DNA"/>
</dbReference>
<keyword evidence="1" id="KW-1133">Transmembrane helix</keyword>
<dbReference type="Proteomes" id="UP000294299">
    <property type="component" value="Chromosome NFRAN"/>
</dbReference>
<gene>
    <name evidence="2" type="ORF">NFRAN_2495</name>
</gene>
<keyword evidence="1" id="KW-0472">Membrane</keyword>
<sequence length="85" mass="9484">MKEGDDDDTKSPNIDSTWKDLYRIAAFAAATIVILIPVQILIFVISPPPRTAADFFLLFQNNALLGLSSLDLLFLVDYVLLIPKF</sequence>